<dbReference type="SUPFAM" id="SSF56601">
    <property type="entry name" value="beta-lactamase/transpeptidase-like"/>
    <property type="match status" value="1"/>
</dbReference>
<keyword evidence="5" id="KW-1185">Reference proteome</keyword>
<dbReference type="InterPro" id="IPR050491">
    <property type="entry name" value="AmpC-like"/>
</dbReference>
<organism evidence="4 5">
    <name type="scientific">Amycolatopsis suaedae</name>
    <dbReference type="NCBI Taxonomy" id="2510978"/>
    <lineage>
        <taxon>Bacteria</taxon>
        <taxon>Bacillati</taxon>
        <taxon>Actinomycetota</taxon>
        <taxon>Actinomycetes</taxon>
        <taxon>Pseudonocardiales</taxon>
        <taxon>Pseudonocardiaceae</taxon>
        <taxon>Amycolatopsis</taxon>
    </lineage>
</organism>
<comment type="caution">
    <text evidence="4">The sequence shown here is derived from an EMBL/GenBank/DDBJ whole genome shotgun (WGS) entry which is preliminary data.</text>
</comment>
<sequence>MTDVDRLAAETGFSGVVRIDTNGTVAHARAYGLADRANGVPNTLDTRFGIASGTKGLTALTVASLVEDGTLSLDTTARALLGDDLPLIAPDVTVWHLLAHRSGIGDYADEETEPPLTVPVDRLDGTEDYLAALAGHATKFAAGERFSYCNGGYVVLALLAERAARTPFRDLVAQRVCEPAGLTATGFPRADELPGGSAFGYLEGHPARTNVYELPVRGSGDGGAYSTAADVHRLWAALFAGRIARPELVTTPVSDVPAESMRYGLGFWLHESRDQVILIGYDKGVSFYSRHDPAAGDTITVIGNTAAGAWPLVKALS</sequence>
<dbReference type="PANTHER" id="PTHR46825">
    <property type="entry name" value="D-ALANYL-D-ALANINE-CARBOXYPEPTIDASE/ENDOPEPTIDASE AMPH"/>
    <property type="match status" value="1"/>
</dbReference>
<dbReference type="Proteomes" id="UP000292003">
    <property type="component" value="Unassembled WGS sequence"/>
</dbReference>
<accession>A0A4Q7JDD5</accession>
<dbReference type="PANTHER" id="PTHR46825:SF11">
    <property type="entry name" value="PENICILLIN-BINDING PROTEIN 4"/>
    <property type="match status" value="1"/>
</dbReference>
<dbReference type="OrthoDB" id="9809635at2"/>
<gene>
    <name evidence="4" type="ORF">EWH70_04620</name>
</gene>
<evidence type="ECO:0000256" key="2">
    <source>
        <dbReference type="ARBA" id="ARBA00023136"/>
    </source>
</evidence>
<evidence type="ECO:0000313" key="5">
    <source>
        <dbReference type="Proteomes" id="UP000292003"/>
    </source>
</evidence>
<dbReference type="EMBL" id="SFCC01000002">
    <property type="protein sequence ID" value="RZQ65178.1"/>
    <property type="molecule type" value="Genomic_DNA"/>
</dbReference>
<dbReference type="AlphaFoldDB" id="A0A4Q7JDD5"/>
<evidence type="ECO:0000313" key="4">
    <source>
        <dbReference type="EMBL" id="RZQ65178.1"/>
    </source>
</evidence>
<comment type="subcellular location">
    <subcellularLocation>
        <location evidence="1">Membrane</location>
    </subcellularLocation>
</comment>
<feature type="domain" description="Beta-lactamase-related" evidence="3">
    <location>
        <begin position="5"/>
        <end position="281"/>
    </location>
</feature>
<keyword evidence="2" id="KW-0472">Membrane</keyword>
<name>A0A4Q7JDD5_9PSEU</name>
<reference evidence="4 5" key="1">
    <citation type="submission" date="2019-02" db="EMBL/GenBank/DDBJ databases">
        <title>Draft genome sequence of Amycolatopsis sp. 8-3EHSu isolated from roots of Suaeda maritima.</title>
        <authorList>
            <person name="Duangmal K."/>
            <person name="Chantavorakit T."/>
        </authorList>
    </citation>
    <scope>NUCLEOTIDE SEQUENCE [LARGE SCALE GENOMIC DNA]</scope>
    <source>
        <strain evidence="4 5">8-3EHSu</strain>
    </source>
</reference>
<dbReference type="GO" id="GO:0016020">
    <property type="term" value="C:membrane"/>
    <property type="evidence" value="ECO:0007669"/>
    <property type="project" value="UniProtKB-SubCell"/>
</dbReference>
<dbReference type="InterPro" id="IPR001466">
    <property type="entry name" value="Beta-lactam-related"/>
</dbReference>
<proteinExistence type="predicted"/>
<dbReference type="Pfam" id="PF00144">
    <property type="entry name" value="Beta-lactamase"/>
    <property type="match status" value="1"/>
</dbReference>
<dbReference type="Gene3D" id="3.40.710.10">
    <property type="entry name" value="DD-peptidase/beta-lactamase superfamily"/>
    <property type="match status" value="1"/>
</dbReference>
<dbReference type="RefSeq" id="WP_130473964.1">
    <property type="nucleotide sequence ID" value="NZ_SFCC01000002.1"/>
</dbReference>
<protein>
    <submittedName>
        <fullName evidence="4">Class A beta-lactamase-related serine hydrolase</fullName>
    </submittedName>
</protein>
<evidence type="ECO:0000259" key="3">
    <source>
        <dbReference type="Pfam" id="PF00144"/>
    </source>
</evidence>
<dbReference type="GO" id="GO:0016787">
    <property type="term" value="F:hydrolase activity"/>
    <property type="evidence" value="ECO:0007669"/>
    <property type="project" value="UniProtKB-KW"/>
</dbReference>
<evidence type="ECO:0000256" key="1">
    <source>
        <dbReference type="ARBA" id="ARBA00004370"/>
    </source>
</evidence>
<keyword evidence="4" id="KW-0378">Hydrolase</keyword>
<dbReference type="InterPro" id="IPR012338">
    <property type="entry name" value="Beta-lactam/transpept-like"/>
</dbReference>